<dbReference type="Proteomes" id="UP000828390">
    <property type="component" value="Unassembled WGS sequence"/>
</dbReference>
<protein>
    <submittedName>
        <fullName evidence="1">Uncharacterized protein</fullName>
    </submittedName>
</protein>
<gene>
    <name evidence="1" type="ORF">DPMN_162197</name>
</gene>
<reference evidence="1" key="1">
    <citation type="journal article" date="2019" name="bioRxiv">
        <title>The Genome of the Zebra Mussel, Dreissena polymorpha: A Resource for Invasive Species Research.</title>
        <authorList>
            <person name="McCartney M.A."/>
            <person name="Auch B."/>
            <person name="Kono T."/>
            <person name="Mallez S."/>
            <person name="Zhang Y."/>
            <person name="Obille A."/>
            <person name="Becker A."/>
            <person name="Abrahante J.E."/>
            <person name="Garbe J."/>
            <person name="Badalamenti J.P."/>
            <person name="Herman A."/>
            <person name="Mangelson H."/>
            <person name="Liachko I."/>
            <person name="Sullivan S."/>
            <person name="Sone E.D."/>
            <person name="Koren S."/>
            <person name="Silverstein K.A.T."/>
            <person name="Beckman K.B."/>
            <person name="Gohl D.M."/>
        </authorList>
    </citation>
    <scope>NUCLEOTIDE SEQUENCE</scope>
    <source>
        <strain evidence="1">Duluth1</strain>
        <tissue evidence="1">Whole animal</tissue>
    </source>
</reference>
<proteinExistence type="predicted"/>
<dbReference type="EMBL" id="JAIWYP010000008">
    <property type="protein sequence ID" value="KAH3784244.1"/>
    <property type="molecule type" value="Genomic_DNA"/>
</dbReference>
<accession>A0A9D4ER91</accession>
<reference evidence="1" key="2">
    <citation type="submission" date="2020-11" db="EMBL/GenBank/DDBJ databases">
        <authorList>
            <person name="McCartney M.A."/>
            <person name="Auch B."/>
            <person name="Kono T."/>
            <person name="Mallez S."/>
            <person name="Becker A."/>
            <person name="Gohl D.M."/>
            <person name="Silverstein K.A.T."/>
            <person name="Koren S."/>
            <person name="Bechman K.B."/>
            <person name="Herman A."/>
            <person name="Abrahante J.E."/>
            <person name="Garbe J."/>
        </authorList>
    </citation>
    <scope>NUCLEOTIDE SEQUENCE</scope>
    <source>
        <strain evidence="1">Duluth1</strain>
        <tissue evidence="1">Whole animal</tissue>
    </source>
</reference>
<name>A0A9D4ER91_DREPO</name>
<evidence type="ECO:0000313" key="2">
    <source>
        <dbReference type="Proteomes" id="UP000828390"/>
    </source>
</evidence>
<evidence type="ECO:0000313" key="1">
    <source>
        <dbReference type="EMBL" id="KAH3784244.1"/>
    </source>
</evidence>
<keyword evidence="2" id="KW-1185">Reference proteome</keyword>
<sequence length="70" mass="7949">MFQAAGGGGVTDQYCSHMYVECFRQLAEAELQTNIAQTVTYTLPSGQEIEKEDILELQMKRCVYHFGRRG</sequence>
<organism evidence="1 2">
    <name type="scientific">Dreissena polymorpha</name>
    <name type="common">Zebra mussel</name>
    <name type="synonym">Mytilus polymorpha</name>
    <dbReference type="NCBI Taxonomy" id="45954"/>
    <lineage>
        <taxon>Eukaryota</taxon>
        <taxon>Metazoa</taxon>
        <taxon>Spiralia</taxon>
        <taxon>Lophotrochozoa</taxon>
        <taxon>Mollusca</taxon>
        <taxon>Bivalvia</taxon>
        <taxon>Autobranchia</taxon>
        <taxon>Heteroconchia</taxon>
        <taxon>Euheterodonta</taxon>
        <taxon>Imparidentia</taxon>
        <taxon>Neoheterodontei</taxon>
        <taxon>Myida</taxon>
        <taxon>Dreissenoidea</taxon>
        <taxon>Dreissenidae</taxon>
        <taxon>Dreissena</taxon>
    </lineage>
</organism>
<comment type="caution">
    <text evidence="1">The sequence shown here is derived from an EMBL/GenBank/DDBJ whole genome shotgun (WGS) entry which is preliminary data.</text>
</comment>
<dbReference type="AlphaFoldDB" id="A0A9D4ER91"/>